<sequence length="279" mass="32737">MFGIDSNSIQIERAKNWCKNIEAANGVDIEIKKKICNKIAKQLIWIFIFSMIFEMAALFLFIPDTTFEVFNNISNLINNVDRSRPSGNYKGLALLGIILWMPFVIVPIAITFFWRKKILKEEFQKLKSSMDYMPNYLLDSIFWDFNQELELNREVFNNQVWNYQVYIKRSSKEWKPQKIVLNSTAFYCVYEAFIYDSKKLFANEMIVEVIEDYGQEGILVEICAFIKSDNGECFTMSEILMKLHQQVHGKDLGDSIYFEGLEKADSMKDFPVYYLRCGS</sequence>
<name>A0A1B3WEH7_9FIRM</name>
<keyword evidence="1" id="KW-0472">Membrane</keyword>
<protein>
    <submittedName>
        <fullName evidence="2">Uncharacterized protein</fullName>
    </submittedName>
</protein>
<accession>A0A1B3WEH7</accession>
<evidence type="ECO:0000256" key="1">
    <source>
        <dbReference type="SAM" id="Phobius"/>
    </source>
</evidence>
<reference evidence="3" key="1">
    <citation type="submission" date="2016-08" db="EMBL/GenBank/DDBJ databases">
        <authorList>
            <person name="Holder M.E."/>
            <person name="Ajami N.J."/>
            <person name="Petrosino J.F."/>
        </authorList>
    </citation>
    <scope>NUCLEOTIDE SEQUENCE [LARGE SCALE GENOMIC DNA]</scope>
    <source>
        <strain evidence="3">F0677</strain>
    </source>
</reference>
<feature type="transmembrane region" description="Helical" evidence="1">
    <location>
        <begin position="43"/>
        <end position="62"/>
    </location>
</feature>
<dbReference type="AlphaFoldDB" id="A0A1B3WEH7"/>
<proteinExistence type="predicted"/>
<gene>
    <name evidence="2" type="ORF">BCB69_05000</name>
</gene>
<dbReference type="Proteomes" id="UP000094757">
    <property type="component" value="Chromosome"/>
</dbReference>
<evidence type="ECO:0000313" key="3">
    <source>
        <dbReference type="Proteomes" id="UP000094757"/>
    </source>
</evidence>
<feature type="transmembrane region" description="Helical" evidence="1">
    <location>
        <begin position="92"/>
        <end position="114"/>
    </location>
</feature>
<evidence type="ECO:0000313" key="2">
    <source>
        <dbReference type="EMBL" id="AOH39360.1"/>
    </source>
</evidence>
<keyword evidence="1" id="KW-0812">Transmembrane</keyword>
<keyword evidence="1" id="KW-1133">Transmembrane helix</keyword>
<dbReference type="KEGG" id="dpn:BCB69_05000"/>
<dbReference type="EMBL" id="CP017037">
    <property type="protein sequence ID" value="AOH39360.1"/>
    <property type="molecule type" value="Genomic_DNA"/>
</dbReference>
<dbReference type="RefSeq" id="WP_069177189.1">
    <property type="nucleotide sequence ID" value="NZ_CP017037.1"/>
</dbReference>
<organism evidence="2 3">
    <name type="scientific">Dialister pneumosintes</name>
    <dbReference type="NCBI Taxonomy" id="39950"/>
    <lineage>
        <taxon>Bacteria</taxon>
        <taxon>Bacillati</taxon>
        <taxon>Bacillota</taxon>
        <taxon>Negativicutes</taxon>
        <taxon>Veillonellales</taxon>
        <taxon>Veillonellaceae</taxon>
        <taxon>Dialister</taxon>
    </lineage>
</organism>